<dbReference type="PANTHER" id="PTHR30055:SF234">
    <property type="entry name" value="HTH-TYPE TRANSCRIPTIONAL REGULATOR BETI"/>
    <property type="match status" value="1"/>
</dbReference>
<comment type="caution">
    <text evidence="6">The sequence shown here is derived from an EMBL/GenBank/DDBJ whole genome shotgun (WGS) entry which is preliminary data.</text>
</comment>
<evidence type="ECO:0000313" key="6">
    <source>
        <dbReference type="EMBL" id="MBB4948458.1"/>
    </source>
</evidence>
<dbReference type="InterPro" id="IPR050109">
    <property type="entry name" value="HTH-type_TetR-like_transc_reg"/>
</dbReference>
<dbReference type="Gene3D" id="1.10.10.60">
    <property type="entry name" value="Homeodomain-like"/>
    <property type="match status" value="1"/>
</dbReference>
<dbReference type="AlphaFoldDB" id="A0A7W7SEK2"/>
<dbReference type="EMBL" id="JACHJR010000001">
    <property type="protein sequence ID" value="MBB4948458.1"/>
    <property type="molecule type" value="Genomic_DNA"/>
</dbReference>
<dbReference type="PRINTS" id="PR00455">
    <property type="entry name" value="HTHTETR"/>
</dbReference>
<accession>A0A7W7SEK2</accession>
<dbReference type="InterPro" id="IPR001647">
    <property type="entry name" value="HTH_TetR"/>
</dbReference>
<evidence type="ECO:0000256" key="4">
    <source>
        <dbReference type="PROSITE-ProRule" id="PRU00335"/>
    </source>
</evidence>
<dbReference type="SUPFAM" id="SSF46689">
    <property type="entry name" value="Homeodomain-like"/>
    <property type="match status" value="1"/>
</dbReference>
<evidence type="ECO:0000256" key="2">
    <source>
        <dbReference type="ARBA" id="ARBA00023125"/>
    </source>
</evidence>
<keyword evidence="3" id="KW-0804">Transcription</keyword>
<reference evidence="6 7" key="1">
    <citation type="submission" date="2020-08" db="EMBL/GenBank/DDBJ databases">
        <title>Sequencing the genomes of 1000 actinobacteria strains.</title>
        <authorList>
            <person name="Klenk H.-P."/>
        </authorList>
    </citation>
    <scope>NUCLEOTIDE SEQUENCE [LARGE SCALE GENOMIC DNA]</scope>
    <source>
        <strain evidence="6 7">DSM 44786</strain>
    </source>
</reference>
<feature type="DNA-binding region" description="H-T-H motif" evidence="4">
    <location>
        <begin position="37"/>
        <end position="56"/>
    </location>
</feature>
<feature type="domain" description="HTH tetR-type" evidence="5">
    <location>
        <begin position="14"/>
        <end position="74"/>
    </location>
</feature>
<proteinExistence type="predicted"/>
<evidence type="ECO:0000313" key="7">
    <source>
        <dbReference type="Proteomes" id="UP000573327"/>
    </source>
</evidence>
<gene>
    <name evidence="6" type="ORF">F4556_003993</name>
</gene>
<protein>
    <submittedName>
        <fullName evidence="6">AcrR family transcriptional regulator</fullName>
    </submittedName>
</protein>
<keyword evidence="7" id="KW-1185">Reference proteome</keyword>
<dbReference type="PROSITE" id="PS50977">
    <property type="entry name" value="HTH_TETR_2"/>
    <property type="match status" value="1"/>
</dbReference>
<keyword evidence="2 4" id="KW-0238">DNA-binding</keyword>
<dbReference type="InterPro" id="IPR009057">
    <property type="entry name" value="Homeodomain-like_sf"/>
</dbReference>
<evidence type="ECO:0000256" key="3">
    <source>
        <dbReference type="ARBA" id="ARBA00023163"/>
    </source>
</evidence>
<dbReference type="Proteomes" id="UP000573327">
    <property type="component" value="Unassembled WGS sequence"/>
</dbReference>
<sequence length="198" mass="21384">MTDTVMGRRERKKAATRQALADAALELFLERGYDKVGVKDIADAADVSTTTLFKHFAGKEALVFDEDAANEAVLVGAVRNRAPGQSIPAALHQVILHLRSDAEPDDPRVIAFLELVNSTQALREYAHKMWMRHQVAVAHAIAEEVGAPADDPRCAALALFALEAPSLLEGRDGDTQEVLGGAFELLERGWSGLFGPDA</sequence>
<dbReference type="RefSeq" id="WP_184918103.1">
    <property type="nucleotide sequence ID" value="NZ_JACHJR010000001.1"/>
</dbReference>
<dbReference type="Gene3D" id="1.10.357.10">
    <property type="entry name" value="Tetracycline Repressor, domain 2"/>
    <property type="match status" value="1"/>
</dbReference>
<dbReference type="GO" id="GO:0003700">
    <property type="term" value="F:DNA-binding transcription factor activity"/>
    <property type="evidence" value="ECO:0007669"/>
    <property type="project" value="TreeGrafter"/>
</dbReference>
<dbReference type="Pfam" id="PF00440">
    <property type="entry name" value="TetR_N"/>
    <property type="match status" value="1"/>
</dbReference>
<organism evidence="6 7">
    <name type="scientific">Kitasatospora gansuensis</name>
    <dbReference type="NCBI Taxonomy" id="258050"/>
    <lineage>
        <taxon>Bacteria</taxon>
        <taxon>Bacillati</taxon>
        <taxon>Actinomycetota</taxon>
        <taxon>Actinomycetes</taxon>
        <taxon>Kitasatosporales</taxon>
        <taxon>Streptomycetaceae</taxon>
        <taxon>Kitasatospora</taxon>
    </lineage>
</organism>
<evidence type="ECO:0000256" key="1">
    <source>
        <dbReference type="ARBA" id="ARBA00023015"/>
    </source>
</evidence>
<dbReference type="GO" id="GO:0000976">
    <property type="term" value="F:transcription cis-regulatory region binding"/>
    <property type="evidence" value="ECO:0007669"/>
    <property type="project" value="TreeGrafter"/>
</dbReference>
<evidence type="ECO:0000259" key="5">
    <source>
        <dbReference type="PROSITE" id="PS50977"/>
    </source>
</evidence>
<name>A0A7W7SEK2_9ACTN</name>
<dbReference type="PANTHER" id="PTHR30055">
    <property type="entry name" value="HTH-TYPE TRANSCRIPTIONAL REGULATOR RUTR"/>
    <property type="match status" value="1"/>
</dbReference>
<keyword evidence="1" id="KW-0805">Transcription regulation</keyword>